<keyword evidence="7" id="KW-1185">Reference proteome</keyword>
<dbReference type="Proteomes" id="UP000242999">
    <property type="component" value="Unassembled WGS sequence"/>
</dbReference>
<dbReference type="OrthoDB" id="9800582at2"/>
<evidence type="ECO:0000259" key="5">
    <source>
        <dbReference type="PROSITE" id="PS50305"/>
    </source>
</evidence>
<name>A0A1H6TUR8_9GAMM</name>
<evidence type="ECO:0000256" key="2">
    <source>
        <dbReference type="ARBA" id="ARBA00022679"/>
    </source>
</evidence>
<dbReference type="PROSITE" id="PS50305">
    <property type="entry name" value="SIRTUIN"/>
    <property type="match status" value="1"/>
</dbReference>
<keyword evidence="2" id="KW-0808">Transferase</keyword>
<evidence type="ECO:0000313" key="6">
    <source>
        <dbReference type="EMBL" id="SEI79482.1"/>
    </source>
</evidence>
<dbReference type="InterPro" id="IPR026590">
    <property type="entry name" value="Ssirtuin_cat_dom"/>
</dbReference>
<evidence type="ECO:0000256" key="3">
    <source>
        <dbReference type="ARBA" id="ARBA00023027"/>
    </source>
</evidence>
<feature type="domain" description="Deacetylase sirtuin-type" evidence="5">
    <location>
        <begin position="1"/>
        <end position="233"/>
    </location>
</feature>
<sequence>MTKSPHILVLSGAGISAESGLATFRDQGGLWEQYPLEEVATYTAWQQHPERVLEFYNLRRRQAAQAQPNAAHFALAQLEKHFHVRIVTQNVDNLHERAGSQCILHLHGELDKARSSLDSRLIYPLYGRDIHPGDLCDKGSQLRPHIVWFEEAVPLYPQAYEWVAAADYVLIIGTSLEVQPAASLIHAVRAQVPCIRIDPDPQAIPGVYNLVATATQGVPQLVDYWCTHGLGLPDFIQPS</sequence>
<gene>
    <name evidence="6" type="ORF">SAMN05421831_11096</name>
</gene>
<dbReference type="EMBL" id="FNYH01000010">
    <property type="protein sequence ID" value="SEI79482.1"/>
    <property type="molecule type" value="Genomic_DNA"/>
</dbReference>
<dbReference type="Gene3D" id="3.30.1600.10">
    <property type="entry name" value="SIR2/SIRT2 'Small Domain"/>
    <property type="match status" value="1"/>
</dbReference>
<evidence type="ECO:0000256" key="1">
    <source>
        <dbReference type="ARBA" id="ARBA00012928"/>
    </source>
</evidence>
<dbReference type="Pfam" id="PF02146">
    <property type="entry name" value="SIR2"/>
    <property type="match status" value="1"/>
</dbReference>
<reference evidence="7" key="1">
    <citation type="submission" date="2016-10" db="EMBL/GenBank/DDBJ databases">
        <authorList>
            <person name="Varghese N."/>
            <person name="Submissions S."/>
        </authorList>
    </citation>
    <scope>NUCLEOTIDE SEQUENCE [LARGE SCALE GENOMIC DNA]</scope>
    <source>
        <strain evidence="7">DSM 7165</strain>
    </source>
</reference>
<dbReference type="InterPro" id="IPR050134">
    <property type="entry name" value="NAD-dep_sirtuin_deacylases"/>
</dbReference>
<dbReference type="InterPro" id="IPR029035">
    <property type="entry name" value="DHS-like_NAD/FAD-binding_dom"/>
</dbReference>
<evidence type="ECO:0000256" key="4">
    <source>
        <dbReference type="PROSITE-ProRule" id="PRU00236"/>
    </source>
</evidence>
<proteinExistence type="predicted"/>
<protein>
    <recommendedName>
        <fullName evidence="1">protein acetyllysine N-acetyltransferase</fullName>
        <ecNumber evidence="1">2.3.1.286</ecNumber>
    </recommendedName>
</protein>
<dbReference type="RefSeq" id="WP_093311183.1">
    <property type="nucleotide sequence ID" value="NZ_FNYH01000010.1"/>
</dbReference>
<dbReference type="AlphaFoldDB" id="A0A1H6TUR8"/>
<keyword evidence="3" id="KW-0520">NAD</keyword>
<dbReference type="PANTHER" id="PTHR11085">
    <property type="entry name" value="NAD-DEPENDENT PROTEIN DEACYLASE SIRTUIN-5, MITOCHONDRIAL-RELATED"/>
    <property type="match status" value="1"/>
</dbReference>
<dbReference type="STRING" id="64971.SAMN05421831_11096"/>
<dbReference type="PANTHER" id="PTHR11085:SF4">
    <property type="entry name" value="NAD-DEPENDENT PROTEIN DEACYLASE"/>
    <property type="match status" value="1"/>
</dbReference>
<dbReference type="InterPro" id="IPR026591">
    <property type="entry name" value="Sirtuin_cat_small_dom_sf"/>
</dbReference>
<dbReference type="GO" id="GO:0017136">
    <property type="term" value="F:histone deacetylase activity, NAD-dependent"/>
    <property type="evidence" value="ECO:0007669"/>
    <property type="project" value="TreeGrafter"/>
</dbReference>
<dbReference type="Gene3D" id="3.40.50.1220">
    <property type="entry name" value="TPP-binding domain"/>
    <property type="match status" value="1"/>
</dbReference>
<dbReference type="InterPro" id="IPR003000">
    <property type="entry name" value="Sirtuin"/>
</dbReference>
<dbReference type="SUPFAM" id="SSF52467">
    <property type="entry name" value="DHS-like NAD/FAD-binding domain"/>
    <property type="match status" value="1"/>
</dbReference>
<accession>A0A1H6TUR8</accession>
<dbReference type="GO" id="GO:0070403">
    <property type="term" value="F:NAD+ binding"/>
    <property type="evidence" value="ECO:0007669"/>
    <property type="project" value="InterPro"/>
</dbReference>
<dbReference type="EC" id="2.3.1.286" evidence="1"/>
<organism evidence="6 7">
    <name type="scientific">Allopseudospirillum japonicum</name>
    <dbReference type="NCBI Taxonomy" id="64971"/>
    <lineage>
        <taxon>Bacteria</taxon>
        <taxon>Pseudomonadati</taxon>
        <taxon>Pseudomonadota</taxon>
        <taxon>Gammaproteobacteria</taxon>
        <taxon>Oceanospirillales</taxon>
        <taxon>Oceanospirillaceae</taxon>
        <taxon>Allopseudospirillum</taxon>
    </lineage>
</organism>
<evidence type="ECO:0000313" key="7">
    <source>
        <dbReference type="Proteomes" id="UP000242999"/>
    </source>
</evidence>
<comment type="caution">
    <text evidence="4">Lacks conserved residue(s) required for the propagation of feature annotation.</text>
</comment>